<sequence length="182" mass="20005">MEDEGYILSAWGEISLSNIDFLPGPAGALTPDRIYHRRKINKKSDKRSRPQIRRVWPPAPAKARVHKLETIFSPLKQGPVKEKLKVAPDTTSSGSPCSETQIVTHGSQSMQLITTGDAEIVKPDSHDVVENRQLVRGDDGERQCGNVIGLSAGVVTNEKPKQGGLPKRPPIPRWDDDNQGSQ</sequence>
<feature type="region of interest" description="Disordered" evidence="1">
    <location>
        <begin position="82"/>
        <end position="101"/>
    </location>
</feature>
<feature type="region of interest" description="Disordered" evidence="1">
    <location>
        <begin position="153"/>
        <end position="182"/>
    </location>
</feature>
<organism evidence="2 3">
    <name type="scientific">Gymnopilus junonius</name>
    <name type="common">Spectacular rustgill mushroom</name>
    <name type="synonym">Gymnopilus spectabilis subsp. junonius</name>
    <dbReference type="NCBI Taxonomy" id="109634"/>
    <lineage>
        <taxon>Eukaryota</taxon>
        <taxon>Fungi</taxon>
        <taxon>Dikarya</taxon>
        <taxon>Basidiomycota</taxon>
        <taxon>Agaricomycotina</taxon>
        <taxon>Agaricomycetes</taxon>
        <taxon>Agaricomycetidae</taxon>
        <taxon>Agaricales</taxon>
        <taxon>Agaricineae</taxon>
        <taxon>Hymenogastraceae</taxon>
        <taxon>Gymnopilus</taxon>
    </lineage>
</organism>
<evidence type="ECO:0000256" key="1">
    <source>
        <dbReference type="SAM" id="MobiDB-lite"/>
    </source>
</evidence>
<name>A0A9P5TTP2_GYMJU</name>
<feature type="compositionally biased region" description="Polar residues" evidence="1">
    <location>
        <begin position="89"/>
        <end position="101"/>
    </location>
</feature>
<dbReference type="OrthoDB" id="2933743at2759"/>
<protein>
    <submittedName>
        <fullName evidence="2">Uncharacterized protein</fullName>
    </submittedName>
</protein>
<dbReference type="Proteomes" id="UP000724874">
    <property type="component" value="Unassembled WGS sequence"/>
</dbReference>
<dbReference type="AlphaFoldDB" id="A0A9P5TTP2"/>
<feature type="region of interest" description="Disordered" evidence="1">
    <location>
        <begin position="39"/>
        <end position="61"/>
    </location>
</feature>
<keyword evidence="3" id="KW-1185">Reference proteome</keyword>
<evidence type="ECO:0000313" key="3">
    <source>
        <dbReference type="Proteomes" id="UP000724874"/>
    </source>
</evidence>
<dbReference type="EMBL" id="JADNYJ010000004">
    <property type="protein sequence ID" value="KAF8911593.1"/>
    <property type="molecule type" value="Genomic_DNA"/>
</dbReference>
<comment type="caution">
    <text evidence="2">The sequence shown here is derived from an EMBL/GenBank/DDBJ whole genome shotgun (WGS) entry which is preliminary data.</text>
</comment>
<evidence type="ECO:0000313" key="2">
    <source>
        <dbReference type="EMBL" id="KAF8911593.1"/>
    </source>
</evidence>
<accession>A0A9P5TTP2</accession>
<proteinExistence type="predicted"/>
<reference evidence="2" key="1">
    <citation type="submission" date="2020-11" db="EMBL/GenBank/DDBJ databases">
        <authorList>
            <consortium name="DOE Joint Genome Institute"/>
            <person name="Ahrendt S."/>
            <person name="Riley R."/>
            <person name="Andreopoulos W."/>
            <person name="LaButti K."/>
            <person name="Pangilinan J."/>
            <person name="Ruiz-duenas F.J."/>
            <person name="Barrasa J.M."/>
            <person name="Sanchez-Garcia M."/>
            <person name="Camarero S."/>
            <person name="Miyauchi S."/>
            <person name="Serrano A."/>
            <person name="Linde D."/>
            <person name="Babiker R."/>
            <person name="Drula E."/>
            <person name="Ayuso-Fernandez I."/>
            <person name="Pacheco R."/>
            <person name="Padilla G."/>
            <person name="Ferreira P."/>
            <person name="Barriuso J."/>
            <person name="Kellner H."/>
            <person name="Castanera R."/>
            <person name="Alfaro M."/>
            <person name="Ramirez L."/>
            <person name="Pisabarro A.G."/>
            <person name="Kuo A."/>
            <person name="Tritt A."/>
            <person name="Lipzen A."/>
            <person name="He G."/>
            <person name="Yan M."/>
            <person name="Ng V."/>
            <person name="Cullen D."/>
            <person name="Martin F."/>
            <person name="Rosso M.-N."/>
            <person name="Henrissat B."/>
            <person name="Hibbett D."/>
            <person name="Martinez A.T."/>
            <person name="Grigoriev I.V."/>
        </authorList>
    </citation>
    <scope>NUCLEOTIDE SEQUENCE</scope>
    <source>
        <strain evidence="2">AH 44721</strain>
    </source>
</reference>
<feature type="compositionally biased region" description="Basic residues" evidence="1">
    <location>
        <begin position="39"/>
        <end position="52"/>
    </location>
</feature>
<gene>
    <name evidence="2" type="ORF">CPB84DRAFT_933057</name>
</gene>